<protein>
    <recommendedName>
        <fullName evidence="4">Secreted protein</fullName>
    </recommendedName>
</protein>
<accession>A0ABY1QH47</accession>
<keyword evidence="1" id="KW-0732">Signal</keyword>
<evidence type="ECO:0000313" key="2">
    <source>
        <dbReference type="EMBL" id="SMP71400.1"/>
    </source>
</evidence>
<reference evidence="2 3" key="1">
    <citation type="submission" date="2017-05" db="EMBL/GenBank/DDBJ databases">
        <authorList>
            <person name="Varghese N."/>
            <person name="Submissions S."/>
        </authorList>
    </citation>
    <scope>NUCLEOTIDE SEQUENCE [LARGE SCALE GENOMIC DNA]</scope>
    <source>
        <strain evidence="2 3">DSM 25457</strain>
    </source>
</reference>
<dbReference type="EMBL" id="FXUG01000014">
    <property type="protein sequence ID" value="SMP71400.1"/>
    <property type="molecule type" value="Genomic_DNA"/>
</dbReference>
<evidence type="ECO:0000313" key="3">
    <source>
        <dbReference type="Proteomes" id="UP001158067"/>
    </source>
</evidence>
<evidence type="ECO:0000256" key="1">
    <source>
        <dbReference type="SAM" id="SignalP"/>
    </source>
</evidence>
<keyword evidence="3" id="KW-1185">Reference proteome</keyword>
<feature type="chain" id="PRO_5045503045" description="Secreted protein" evidence="1">
    <location>
        <begin position="30"/>
        <end position="74"/>
    </location>
</feature>
<evidence type="ECO:0008006" key="4">
    <source>
        <dbReference type="Google" id="ProtNLM"/>
    </source>
</evidence>
<sequence length="74" mass="7677">MTKLKNLSFLFLFCVACAGCGGSSGPTSAIENADEKEVAEFKAMQEASDAKMLEDRAASAAAQKAANAQYGPGR</sequence>
<dbReference type="Proteomes" id="UP001158067">
    <property type="component" value="Unassembled WGS sequence"/>
</dbReference>
<feature type="signal peptide" evidence="1">
    <location>
        <begin position="1"/>
        <end position="29"/>
    </location>
</feature>
<comment type="caution">
    <text evidence="2">The sequence shown here is derived from an EMBL/GenBank/DDBJ whole genome shotgun (WGS) entry which is preliminary data.</text>
</comment>
<proteinExistence type="predicted"/>
<dbReference type="RefSeq" id="WP_283434439.1">
    <property type="nucleotide sequence ID" value="NZ_FXUG01000014.1"/>
</dbReference>
<name>A0ABY1QH47_9BACT</name>
<gene>
    <name evidence="2" type="ORF">SAMN06265222_11444</name>
</gene>
<organism evidence="2 3">
    <name type="scientific">Neorhodopirellula lusitana</name>
    <dbReference type="NCBI Taxonomy" id="445327"/>
    <lineage>
        <taxon>Bacteria</taxon>
        <taxon>Pseudomonadati</taxon>
        <taxon>Planctomycetota</taxon>
        <taxon>Planctomycetia</taxon>
        <taxon>Pirellulales</taxon>
        <taxon>Pirellulaceae</taxon>
        <taxon>Neorhodopirellula</taxon>
    </lineage>
</organism>